<dbReference type="InterPro" id="IPR001460">
    <property type="entry name" value="PCN-bd_Tpept"/>
</dbReference>
<evidence type="ECO:0000256" key="9">
    <source>
        <dbReference type="ARBA" id="ARBA00022801"/>
    </source>
</evidence>
<dbReference type="GO" id="GO:0006508">
    <property type="term" value="P:proteolysis"/>
    <property type="evidence" value="ECO:0007669"/>
    <property type="project" value="UniProtKB-KW"/>
</dbReference>
<dbReference type="InterPro" id="IPR036950">
    <property type="entry name" value="PBP_transglycosylase"/>
</dbReference>
<evidence type="ECO:0000256" key="13">
    <source>
        <dbReference type="ARBA" id="ARBA00023136"/>
    </source>
</evidence>
<dbReference type="GO" id="GO:0009002">
    <property type="term" value="F:serine-type D-Ala-D-Ala carboxypeptidase activity"/>
    <property type="evidence" value="ECO:0007669"/>
    <property type="project" value="UniProtKB-EC"/>
</dbReference>
<dbReference type="Pfam" id="PF00912">
    <property type="entry name" value="Transgly"/>
    <property type="match status" value="1"/>
</dbReference>
<accession>V6J7V6</accession>
<comment type="catalytic activity">
    <reaction evidence="16">
        <text>Preferential cleavage: (Ac)2-L-Lys-D-Ala-|-D-Ala. Also transpeptidation of peptidyl-alanyl moieties that are N-acyl substituents of D-alanine.</text>
        <dbReference type="EC" id="3.4.16.4"/>
    </reaction>
</comment>
<keyword evidence="22" id="KW-1185">Reference proteome</keyword>
<dbReference type="Proteomes" id="UP000018296">
    <property type="component" value="Unassembled WGS sequence"/>
</dbReference>
<name>V6J7V6_9BACL</name>
<dbReference type="GO" id="GO:0071555">
    <property type="term" value="P:cell wall organization"/>
    <property type="evidence" value="ECO:0007669"/>
    <property type="project" value="UniProtKB-KW"/>
</dbReference>
<comment type="caution">
    <text evidence="21">The sequence shown here is derived from an EMBL/GenBank/DDBJ whole genome shotgun (WGS) entry which is preliminary data.</text>
</comment>
<evidence type="ECO:0000256" key="16">
    <source>
        <dbReference type="ARBA" id="ARBA00034000"/>
    </source>
</evidence>
<evidence type="ECO:0000256" key="10">
    <source>
        <dbReference type="ARBA" id="ARBA00022960"/>
    </source>
</evidence>
<dbReference type="eggNOG" id="COG0744">
    <property type="taxonomic scope" value="Bacteria"/>
</dbReference>
<dbReference type="RefSeq" id="WP_023509162.1">
    <property type="nucleotide sequence ID" value="NZ_AWTC01000003.1"/>
</dbReference>
<evidence type="ECO:0000313" key="21">
    <source>
        <dbReference type="EMBL" id="EST12869.1"/>
    </source>
</evidence>
<dbReference type="GO" id="GO:0008360">
    <property type="term" value="P:regulation of cell shape"/>
    <property type="evidence" value="ECO:0007669"/>
    <property type="project" value="UniProtKB-KW"/>
</dbReference>
<keyword evidence="14" id="KW-0511">Multifunctional enzyme</keyword>
<dbReference type="Pfam" id="PF00905">
    <property type="entry name" value="Transpeptidase"/>
    <property type="match status" value="1"/>
</dbReference>
<gene>
    <name evidence="21" type="ORF">P343_04290</name>
</gene>
<dbReference type="GO" id="GO:0030288">
    <property type="term" value="C:outer membrane-bounded periplasmic space"/>
    <property type="evidence" value="ECO:0007669"/>
    <property type="project" value="TreeGrafter"/>
</dbReference>
<dbReference type="STRING" id="1395513.P343_04290"/>
<feature type="transmembrane region" description="Helical" evidence="18">
    <location>
        <begin position="12"/>
        <end position="34"/>
    </location>
</feature>
<comment type="similarity">
    <text evidence="2">In the N-terminal section; belongs to the glycosyltransferase 51 family.</text>
</comment>
<dbReference type="InterPro" id="IPR050396">
    <property type="entry name" value="Glycosyltr_51/Transpeptidase"/>
</dbReference>
<dbReference type="EMBL" id="AWTC01000003">
    <property type="protein sequence ID" value="EST12869.1"/>
    <property type="molecule type" value="Genomic_DNA"/>
</dbReference>
<keyword evidence="4" id="KW-0121">Carboxypeptidase</keyword>
<keyword evidence="6" id="KW-0328">Glycosyltransferase</keyword>
<dbReference type="GO" id="GO:0009252">
    <property type="term" value="P:peptidoglycan biosynthetic process"/>
    <property type="evidence" value="ECO:0007669"/>
    <property type="project" value="UniProtKB-KW"/>
</dbReference>
<keyword evidence="9" id="KW-0378">Hydrolase</keyword>
<dbReference type="NCBIfam" id="TIGR02074">
    <property type="entry name" value="PBP_1a_fam"/>
    <property type="match status" value="1"/>
</dbReference>
<dbReference type="PATRIC" id="fig|1395513.3.peg.880"/>
<dbReference type="GO" id="GO:0008955">
    <property type="term" value="F:peptidoglycan glycosyltransferase activity"/>
    <property type="evidence" value="ECO:0007669"/>
    <property type="project" value="UniProtKB-EC"/>
</dbReference>
<dbReference type="PANTHER" id="PTHR32282:SF32">
    <property type="entry name" value="PENICILLIN-BINDING PROTEIN 2A"/>
    <property type="match status" value="1"/>
</dbReference>
<evidence type="ECO:0000256" key="18">
    <source>
        <dbReference type="SAM" id="Phobius"/>
    </source>
</evidence>
<dbReference type="Gene3D" id="1.10.3810.10">
    <property type="entry name" value="Biosynthetic peptidoglycan transglycosylase-like"/>
    <property type="match status" value="1"/>
</dbReference>
<keyword evidence="15" id="KW-0961">Cell wall biogenesis/degradation</keyword>
<protein>
    <submittedName>
        <fullName evidence="21">Penicillin-binding protein 1F</fullName>
    </submittedName>
</protein>
<evidence type="ECO:0000256" key="14">
    <source>
        <dbReference type="ARBA" id="ARBA00023268"/>
    </source>
</evidence>
<keyword evidence="11" id="KW-0573">Peptidoglycan synthesis</keyword>
<dbReference type="InterPro" id="IPR001264">
    <property type="entry name" value="Glyco_trans_51"/>
</dbReference>
<keyword evidence="8 18" id="KW-0812">Transmembrane</keyword>
<dbReference type="GO" id="GO:0008658">
    <property type="term" value="F:penicillin binding"/>
    <property type="evidence" value="ECO:0007669"/>
    <property type="project" value="InterPro"/>
</dbReference>
<evidence type="ECO:0000256" key="2">
    <source>
        <dbReference type="ARBA" id="ARBA00007739"/>
    </source>
</evidence>
<evidence type="ECO:0000256" key="12">
    <source>
        <dbReference type="ARBA" id="ARBA00022989"/>
    </source>
</evidence>
<dbReference type="PANTHER" id="PTHR32282">
    <property type="entry name" value="BINDING PROTEIN TRANSPEPTIDASE, PUTATIVE-RELATED"/>
    <property type="match status" value="1"/>
</dbReference>
<keyword evidence="7" id="KW-0808">Transferase</keyword>
<evidence type="ECO:0000256" key="15">
    <source>
        <dbReference type="ARBA" id="ARBA00023316"/>
    </source>
</evidence>
<evidence type="ECO:0000256" key="11">
    <source>
        <dbReference type="ARBA" id="ARBA00022984"/>
    </source>
</evidence>
<dbReference type="Gene3D" id="3.40.710.10">
    <property type="entry name" value="DD-peptidase/beta-lactamase superfamily"/>
    <property type="match status" value="1"/>
</dbReference>
<evidence type="ECO:0000256" key="8">
    <source>
        <dbReference type="ARBA" id="ARBA00022692"/>
    </source>
</evidence>
<organism evidence="21 22">
    <name type="scientific">Sporolactobacillus laevolacticus DSM 442</name>
    <dbReference type="NCBI Taxonomy" id="1395513"/>
    <lineage>
        <taxon>Bacteria</taxon>
        <taxon>Bacillati</taxon>
        <taxon>Bacillota</taxon>
        <taxon>Bacilli</taxon>
        <taxon>Bacillales</taxon>
        <taxon>Sporolactobacillaceae</taxon>
        <taxon>Sporolactobacillus</taxon>
    </lineage>
</organism>
<keyword evidence="3" id="KW-1003">Cell membrane</keyword>
<evidence type="ECO:0000256" key="5">
    <source>
        <dbReference type="ARBA" id="ARBA00022670"/>
    </source>
</evidence>
<dbReference type="AlphaFoldDB" id="V6J7V6"/>
<keyword evidence="12 18" id="KW-1133">Transmembrane helix</keyword>
<proteinExistence type="inferred from homology"/>
<dbReference type="SUPFAM" id="SSF53955">
    <property type="entry name" value="Lysozyme-like"/>
    <property type="match status" value="1"/>
</dbReference>
<evidence type="ECO:0000256" key="3">
    <source>
        <dbReference type="ARBA" id="ARBA00022475"/>
    </source>
</evidence>
<dbReference type="SUPFAM" id="SSF56601">
    <property type="entry name" value="beta-lactamase/transpeptidase-like"/>
    <property type="match status" value="1"/>
</dbReference>
<evidence type="ECO:0000256" key="4">
    <source>
        <dbReference type="ARBA" id="ARBA00022645"/>
    </source>
</evidence>
<reference evidence="21 22" key="1">
    <citation type="journal article" date="2013" name="Genome Announc.">
        <title>Genome Sequence of Sporolactobacillus laevolacticus DSM442, an Efficient Polymer-Grade D-Lactate Producer from Agricultural Waste Cottonseed as a Nitrogen Source.</title>
        <authorList>
            <person name="Wang H."/>
            <person name="Wang L."/>
            <person name="Ju J."/>
            <person name="Yu B."/>
            <person name="Ma Y."/>
        </authorList>
    </citation>
    <scope>NUCLEOTIDE SEQUENCE [LARGE SCALE GENOMIC DNA]</scope>
    <source>
        <strain evidence="21 22">DSM 442</strain>
    </source>
</reference>
<evidence type="ECO:0000313" key="22">
    <source>
        <dbReference type="Proteomes" id="UP000018296"/>
    </source>
</evidence>
<comment type="similarity">
    <text evidence="1">In the C-terminal section; belongs to the transpeptidase family.</text>
</comment>
<evidence type="ECO:0000259" key="20">
    <source>
        <dbReference type="Pfam" id="PF00912"/>
    </source>
</evidence>
<keyword evidence="13 18" id="KW-0472">Membrane</keyword>
<dbReference type="InterPro" id="IPR023346">
    <property type="entry name" value="Lysozyme-like_dom_sf"/>
</dbReference>
<dbReference type="OrthoDB" id="9766909at2"/>
<evidence type="ECO:0000256" key="7">
    <source>
        <dbReference type="ARBA" id="ARBA00022679"/>
    </source>
</evidence>
<keyword evidence="10" id="KW-0133">Cell shape</keyword>
<sequence>MDKSKLYLRMFQIAYFVIGAAIVGLLVYFFVLLIGNHYTDDEKLVMSRTSVVVDEQGHEISRLYAENRDPVALKKIPKHVQDAFIVTEDIRFYKHSGIDLRGIMRAVMTDIVSGDKAEGGSTITQQLARNAYLSNEKTWFRKMKEAAIAVSLERRYSKKQILEMYLNQLYFGHGIYGVQMASEFFFHKDVSQLTEEEGALLAALPKGPNGYSPILHPKKALERRNLVLSLLQKNGYISAEQSVRLKGTTLGLNVHKIQTHPEFDSYIDLVKEEAAKKYHISPDDLIRGGYKIVVPISREAEVSSYSAFKNNSYFRGSNPKQSPEGAFVLMNKNGGVLAAQGGRNYVSGSYNRVNDKRQPGSSIKPLAVYGPALESGRYQPYSMLQDKKVSYGTYTPTNYNGRYNGEMTMYDAVTVSQNAPAVWLLNQIGISRSKSYLSKMGIELDNKDKGLAIALGGLNKGASPLQMASAYTSFSNNGTQHEPYFIQAIYDHQGKRIGEAQPKTKKIFSKQTAWYMTRMLQSVMKNGTGRAGYSPVAIAGKTGSTAYTKNGLRDAWFVGYTPDTVGAVWIGYDKTDENQYLTGSSNDAVRLFKSVINTVPNENKLAFEKPEGVTDLDEPIRLAGVTQLHAKGVLGKYALPALQLTWNEASDKRIIYRVYSEVDGKRTLKGEVKGQNTFRIDFVNPMSKENYYVVPYNTQTGKTGDASPSVEINWFSHL</sequence>
<evidence type="ECO:0000259" key="19">
    <source>
        <dbReference type="Pfam" id="PF00905"/>
    </source>
</evidence>
<feature type="domain" description="Glycosyl transferase family 51" evidence="20">
    <location>
        <begin position="57"/>
        <end position="230"/>
    </location>
</feature>
<comment type="catalytic activity">
    <reaction evidence="17">
        <text>[GlcNAc-(1-&gt;4)-Mur2Ac(oyl-L-Ala-gamma-D-Glu-L-Lys-D-Ala-D-Ala)](n)-di-trans,octa-cis-undecaprenyl diphosphate + beta-D-GlcNAc-(1-&gt;4)-Mur2Ac(oyl-L-Ala-gamma-D-Glu-L-Lys-D-Ala-D-Ala)-di-trans,octa-cis-undecaprenyl diphosphate = [GlcNAc-(1-&gt;4)-Mur2Ac(oyl-L-Ala-gamma-D-Glu-L-Lys-D-Ala-D-Ala)](n+1)-di-trans,octa-cis-undecaprenyl diphosphate + di-trans,octa-cis-undecaprenyl diphosphate + H(+)</text>
        <dbReference type="Rhea" id="RHEA:23708"/>
        <dbReference type="Rhea" id="RHEA-COMP:9602"/>
        <dbReference type="Rhea" id="RHEA-COMP:9603"/>
        <dbReference type="ChEBI" id="CHEBI:15378"/>
        <dbReference type="ChEBI" id="CHEBI:58405"/>
        <dbReference type="ChEBI" id="CHEBI:60033"/>
        <dbReference type="ChEBI" id="CHEBI:78435"/>
        <dbReference type="EC" id="2.4.99.28"/>
    </reaction>
</comment>
<evidence type="ECO:0000256" key="6">
    <source>
        <dbReference type="ARBA" id="ARBA00022676"/>
    </source>
</evidence>
<evidence type="ECO:0000256" key="17">
    <source>
        <dbReference type="ARBA" id="ARBA00049902"/>
    </source>
</evidence>
<keyword evidence="5" id="KW-0645">Protease</keyword>
<dbReference type="InterPro" id="IPR012338">
    <property type="entry name" value="Beta-lactam/transpept-like"/>
</dbReference>
<evidence type="ECO:0000256" key="1">
    <source>
        <dbReference type="ARBA" id="ARBA00007090"/>
    </source>
</evidence>
<feature type="domain" description="Penicillin-binding protein transpeptidase" evidence="19">
    <location>
        <begin position="325"/>
        <end position="595"/>
    </location>
</feature>
<dbReference type="FunFam" id="1.10.3810.10:FF:000001">
    <property type="entry name" value="Penicillin-binding protein 1A"/>
    <property type="match status" value="1"/>
</dbReference>